<dbReference type="EMBL" id="WJEC01003280">
    <property type="protein sequence ID" value="KAF7475265.1"/>
    <property type="molecule type" value="Genomic_DNA"/>
</dbReference>
<sequence length="67" mass="7790">MRHERMIWRNQILKDEEGLAAKEGKDRSLSIKTGRQQFAGLFNCKGMTGKKFEKSREVNCIDKMSLD</sequence>
<dbReference type="Proteomes" id="UP000335636">
    <property type="component" value="Unassembled WGS sequence"/>
</dbReference>
<evidence type="ECO:0000313" key="3">
    <source>
        <dbReference type="Proteomes" id="UP000335636"/>
    </source>
</evidence>
<keyword evidence="3" id="KW-1185">Reference proteome</keyword>
<dbReference type="EMBL" id="CABDUW010000907">
    <property type="protein sequence ID" value="VTJ76603.1"/>
    <property type="molecule type" value="Genomic_DNA"/>
</dbReference>
<proteinExistence type="predicted"/>
<reference evidence="2 3" key="1">
    <citation type="submission" date="2019-04" db="EMBL/GenBank/DDBJ databases">
        <authorList>
            <person name="Alioto T."/>
            <person name="Alioto T."/>
        </authorList>
    </citation>
    <scope>NUCLEOTIDE SEQUENCE [LARGE SCALE GENOMIC DNA]</scope>
</reference>
<accession>A0A5E4C3W9</accession>
<gene>
    <name evidence="1" type="ORF">GHT09_013915</name>
    <name evidence="2" type="ORF">MONAX_5E008719</name>
</gene>
<organism evidence="2 3">
    <name type="scientific">Marmota monax</name>
    <name type="common">Woodchuck</name>
    <dbReference type="NCBI Taxonomy" id="9995"/>
    <lineage>
        <taxon>Eukaryota</taxon>
        <taxon>Metazoa</taxon>
        <taxon>Chordata</taxon>
        <taxon>Craniata</taxon>
        <taxon>Vertebrata</taxon>
        <taxon>Euteleostomi</taxon>
        <taxon>Mammalia</taxon>
        <taxon>Eutheria</taxon>
        <taxon>Euarchontoglires</taxon>
        <taxon>Glires</taxon>
        <taxon>Rodentia</taxon>
        <taxon>Sciuromorpha</taxon>
        <taxon>Sciuridae</taxon>
        <taxon>Xerinae</taxon>
        <taxon>Marmotini</taxon>
        <taxon>Marmota</taxon>
    </lineage>
</organism>
<name>A0A5E4C3W9_MARMO</name>
<evidence type="ECO:0000313" key="2">
    <source>
        <dbReference type="EMBL" id="VTJ76603.1"/>
    </source>
</evidence>
<reference evidence="1" key="2">
    <citation type="submission" date="2020-08" db="EMBL/GenBank/DDBJ databases">
        <authorList>
            <person name="Shumante A."/>
            <person name="Zimin A.V."/>
            <person name="Puiu D."/>
            <person name="Salzberg S.L."/>
        </authorList>
    </citation>
    <scope>NUCLEOTIDE SEQUENCE</scope>
    <source>
        <strain evidence="1">WC2-LM</strain>
        <tissue evidence="1">Liver</tissue>
    </source>
</reference>
<dbReference type="Proteomes" id="UP000662637">
    <property type="component" value="Unassembled WGS sequence"/>
</dbReference>
<dbReference type="AlphaFoldDB" id="A0A5E4C3W9"/>
<evidence type="ECO:0000313" key="1">
    <source>
        <dbReference type="EMBL" id="KAF7475265.1"/>
    </source>
</evidence>
<protein>
    <submittedName>
        <fullName evidence="2">Uncharacterized protein</fullName>
    </submittedName>
</protein>